<accession>A0A3S5XFF4</accession>
<dbReference type="Pfam" id="PF00746">
    <property type="entry name" value="Gram_pos_anchor"/>
    <property type="match status" value="1"/>
</dbReference>
<evidence type="ECO:0000313" key="9">
    <source>
        <dbReference type="EMBL" id="BBG56444.1"/>
    </source>
</evidence>
<feature type="compositionally biased region" description="Basic and acidic residues" evidence="6">
    <location>
        <begin position="961"/>
        <end position="974"/>
    </location>
</feature>
<feature type="compositionally biased region" description="Low complexity" evidence="6">
    <location>
        <begin position="1970"/>
        <end position="2001"/>
    </location>
</feature>
<gene>
    <name evidence="9" type="primary">spj</name>
</gene>
<feature type="region of interest" description="Disordered" evidence="6">
    <location>
        <begin position="56"/>
        <end position="303"/>
    </location>
</feature>
<name>A0A3S5XFF4_STAAU</name>
<evidence type="ECO:0000259" key="8">
    <source>
        <dbReference type="PROSITE" id="PS50847"/>
    </source>
</evidence>
<organism evidence="9">
    <name type="scientific">Staphylococcus aureus</name>
    <dbReference type="NCBI Taxonomy" id="1280"/>
    <lineage>
        <taxon>Bacteria</taxon>
        <taxon>Bacillati</taxon>
        <taxon>Bacillota</taxon>
        <taxon>Bacilli</taxon>
        <taxon>Bacillales</taxon>
        <taxon>Staphylococcaceae</taxon>
        <taxon>Staphylococcus</taxon>
    </lineage>
</organism>
<dbReference type="SUPFAM" id="SSF49313">
    <property type="entry name" value="Cadherin-like"/>
    <property type="match status" value="1"/>
</dbReference>
<feature type="region of interest" description="Disordered" evidence="6">
    <location>
        <begin position="1266"/>
        <end position="1327"/>
    </location>
</feature>
<feature type="region of interest" description="Disordered" evidence="6">
    <location>
        <begin position="1180"/>
        <end position="1241"/>
    </location>
</feature>
<feature type="region of interest" description="Disordered" evidence="6">
    <location>
        <begin position="917"/>
        <end position="1155"/>
    </location>
</feature>
<evidence type="ECO:0000256" key="5">
    <source>
        <dbReference type="ARBA" id="ARBA00023088"/>
    </source>
</evidence>
<dbReference type="Pfam" id="PF18957">
    <property type="entry name" value="RibLong"/>
    <property type="match status" value="1"/>
</dbReference>
<dbReference type="InterPro" id="IPR059115">
    <property type="entry name" value="Rib"/>
</dbReference>
<keyword evidence="2" id="KW-0134">Cell wall</keyword>
<keyword evidence="7" id="KW-1133">Transmembrane helix</keyword>
<feature type="compositionally biased region" description="Basic and acidic residues" evidence="6">
    <location>
        <begin position="95"/>
        <end position="109"/>
    </location>
</feature>
<dbReference type="InterPro" id="IPR013783">
    <property type="entry name" value="Ig-like_fold"/>
</dbReference>
<feature type="compositionally biased region" description="Basic and acidic residues" evidence="6">
    <location>
        <begin position="216"/>
        <end position="230"/>
    </location>
</feature>
<dbReference type="Gene3D" id="2.60.40.10">
    <property type="entry name" value="Immunoglobulins"/>
    <property type="match status" value="1"/>
</dbReference>
<dbReference type="Pfam" id="PF05345">
    <property type="entry name" value="He_PIG"/>
    <property type="match status" value="1"/>
</dbReference>
<feature type="compositionally biased region" description="Basic and acidic residues" evidence="6">
    <location>
        <begin position="172"/>
        <end position="186"/>
    </location>
</feature>
<feature type="region of interest" description="Disordered" evidence="6">
    <location>
        <begin position="1610"/>
        <end position="1629"/>
    </location>
</feature>
<dbReference type="NCBIfam" id="TIGR02331">
    <property type="entry name" value="rib_alpha"/>
    <property type="match status" value="1"/>
</dbReference>
<dbReference type="InterPro" id="IPR019931">
    <property type="entry name" value="LPXTG_anchor"/>
</dbReference>
<feature type="region of interest" description="Disordered" evidence="6">
    <location>
        <begin position="1352"/>
        <end position="1413"/>
    </location>
</feature>
<feature type="compositionally biased region" description="Acidic residues" evidence="6">
    <location>
        <begin position="978"/>
        <end position="994"/>
    </location>
</feature>
<feature type="compositionally biased region" description="Polar residues" evidence="6">
    <location>
        <begin position="59"/>
        <end position="94"/>
    </location>
</feature>
<feature type="region of interest" description="Disordered" evidence="6">
    <location>
        <begin position="572"/>
        <end position="593"/>
    </location>
</feature>
<dbReference type="InterPro" id="IPR005877">
    <property type="entry name" value="YSIRK_signal_dom"/>
</dbReference>
<keyword evidence="4" id="KW-0732">Signal</keyword>
<comment type="subcellular location">
    <subcellularLocation>
        <location evidence="1">Secreted</location>
        <location evidence="1">Cell wall</location>
        <topology evidence="1">Peptidoglycan-anchor</topology>
    </subcellularLocation>
</comment>
<feature type="compositionally biased region" description="Low complexity" evidence="6">
    <location>
        <begin position="110"/>
        <end position="127"/>
    </location>
</feature>
<dbReference type="EMBL" id="LC425378">
    <property type="protein sequence ID" value="BBG56444.1"/>
    <property type="molecule type" value="Genomic_DNA"/>
</dbReference>
<feature type="compositionally biased region" description="Basic and acidic residues" evidence="6">
    <location>
        <begin position="194"/>
        <end position="208"/>
    </location>
</feature>
<dbReference type="InterPro" id="IPR015919">
    <property type="entry name" value="Cadherin-like_sf"/>
</dbReference>
<evidence type="ECO:0000256" key="1">
    <source>
        <dbReference type="ARBA" id="ARBA00004168"/>
    </source>
</evidence>
<feature type="region of interest" description="Disordered" evidence="6">
    <location>
        <begin position="1884"/>
        <end position="1906"/>
    </location>
</feature>
<reference evidence="9" key="1">
    <citation type="submission" date="2018-09" db="EMBL/GenBank/DDBJ databases">
        <title>Community-associated methicillin-resistant Staphylococcus aureus: its ultrastructural and genomic evolution.</title>
        <authorList>
            <person name="Yamamoto T."/>
        </authorList>
    </citation>
    <scope>NUCLEOTIDE SEQUENCE</scope>
    <source>
        <strain evidence="9">NN3</strain>
    </source>
</reference>
<feature type="domain" description="Gram-positive cocci surface proteins LPxTG" evidence="8">
    <location>
        <begin position="2075"/>
        <end position="2111"/>
    </location>
</feature>
<feature type="compositionally biased region" description="Basic and acidic residues" evidence="6">
    <location>
        <begin position="998"/>
        <end position="1024"/>
    </location>
</feature>
<keyword evidence="3" id="KW-0964">Secreted</keyword>
<keyword evidence="7" id="KW-0812">Transmembrane</keyword>
<evidence type="ECO:0000256" key="4">
    <source>
        <dbReference type="ARBA" id="ARBA00022729"/>
    </source>
</evidence>
<feature type="compositionally biased region" description="Low complexity" evidence="6">
    <location>
        <begin position="2058"/>
        <end position="2070"/>
    </location>
</feature>
<feature type="compositionally biased region" description="Basic and acidic residues" evidence="6">
    <location>
        <begin position="260"/>
        <end position="274"/>
    </location>
</feature>
<feature type="compositionally biased region" description="Polar residues" evidence="6">
    <location>
        <begin position="947"/>
        <end position="959"/>
    </location>
</feature>
<dbReference type="PROSITE" id="PS50847">
    <property type="entry name" value="GRAM_POS_ANCHORING"/>
    <property type="match status" value="1"/>
</dbReference>
<feature type="region of interest" description="Disordered" evidence="6">
    <location>
        <begin position="1524"/>
        <end position="1585"/>
    </location>
</feature>
<feature type="compositionally biased region" description="Polar residues" evidence="6">
    <location>
        <begin position="1895"/>
        <end position="1906"/>
    </location>
</feature>
<protein>
    <submittedName>
        <fullName evidence="9">Surface protein japan</fullName>
    </submittedName>
</protein>
<evidence type="ECO:0000256" key="2">
    <source>
        <dbReference type="ARBA" id="ARBA00022512"/>
    </source>
</evidence>
<sequence length="2111" mass="225476">MYSYVFYKKEDVYEKNKLDFLPNKLNKYSIRKFTVGTASLLIGATLVFGIGNEAKADEVSTSTEQVSSGDKNSDNTENMTSAQSTELENTPSTEESTKEEQPSAEEVGKEAQSSTEESTKEAQSSTEESTKEEQPSAEEVGKEAQSSTEESTKEEQPSAEEVGKEAQSSTEESTKEEQPSAEEVGKEAQSSTEESTKEEQPSAEEVGKEAQSSTEESTKEEQPSAEEVGKEAQSSTEESTKEEQPSAEEVGKEAQSSTEESTKEEQPSAEEVGKEAQSSTEESTKEEQPSAEEVENDTSDISQVKDEATAATYYKEVANVSDEKAEEVIRDLGLDTESMSEQELQLALIKYLANKQKESQPLATALRAASPNNSESINVASNELINTLAVSSNEIIDADAIASGKITKGSDLQVTKGIVSGWLDVATNNYTPGVNGSQTALNDYKVYLQWMDKDGTVSPVYQATTHDLGGTRAGQGGNGTYAFDIGDGWTDANGKLHKPDFQSVSRQKYKMWLAPGQKSENGNEYFTYRKQPGNSTGFSGAVVPTGEFILANHSIQRTAVYVYEKPSNVTMTTPESEWKYDDKGPDSNPSYLPDSINKKDRYAVSGKVWWETTTTGTTYPTSAGESFVDQTLEEAKDGFRVVTSVLTPEGKQALSTTNGIDDVNERIKAQQELIKTNPEYIQQTVVAPIVDGSYTARFDDKFDVNYMYQYVMDKDGNVVPGYTGYSSPVFTSPNDYAGSVPFIASNNSYAYNVHFALVADPAKYDIDITNFDAIDNIAHPGDTAISNVSSMYYPGEKTEIVWLDTSGDKPVELSRTEVNNEAEAEQAAQFTVPEDIDSRKTYTVQLVVNGNVIGADSFAADNIVQPEIDPIDDQTVVEGNPITEVNVNTNKPDAEVTVEGLPEGVTYDPETGIISGTPVVNDWKDNWDPSNSSASTFEEERDFPVTVTLTDENGTTTSEDFVIKVQRDTDKDGNPDINDNDDDGDGVQDDDEINESTNPKDSENHLGDNDRYDPTVEEVNKDHGTPTTEEDVTGAVTVPDYPSEGEQPVITVDDPNQLPDGNTPGTTEVDVTVTYPDGTKDHVKVPVTVGEQADNDAYEPTTDGVTKDHGTPTTEEDVTGAVTVPDYPSEGEQPVITVDDPNQLPDGNTPGTTEVDVTVTYPDGTTDHIKVPVTVGEQADNDAYEPTTDGVTKDHGTPTTEEDVIGAVTVPDYPSEGEQPVITVDDPNQLPDGNTPGTTEVDVTVTYPDGTTDHIKVPVTVGEQADNDAYEPTTDGVTKDHGTPTTEEDVTGAVTVPDYPSEGEQPVITVDDPNQLPDGNTPGTTEVDVTVTYPDGTTDHIKVPVTVGEQADNDAYEPTTDGVTKDHGTPTTEEDVTGAVTVPDYPSEGEQPVITVDDPNQLPDGNTPGTTEVDVTVTYPDGTTDHIKVPVTVGEQADNDAYEPTTDGVTKDHGTPTTEEDVIGAVTVPDYPSEGEQPVITVDDPNQLPDGNTPGTTEVDVTVTYPDGTTDHIKVPVTVGEQADNDAYEPTTDGVTKDHGTPTTEEDVTGAVTVPDYPSEGEQPVITVDDPNQLPDGNTPGTTEVDVTVTYPDGTTDHIKVPVTVGEQADNDAYEPTTDGVTKDHGTPTTEEDVIGAVTVPDYPSEGEQPVITVDDPNQLPDGNTPGTTEVDVTVTYPDGTTDHIKVPVTVGEQADNDAYEPTTDGVTKDHGTPTTEEDVTGAVTVPDYPSEGEQPVITVDDPNQLPDGNTPGTTEVDVTVTYPDGTTDHIKVPVTVGEEVQANTNDPGYDNVTVDPGETVKVPQTGDNTMPDGTQYEIDKSKVPSGWEVTVDHNTGELTVKPSENAVPGTSIVIPVTVTYPDGSTEEVSTTITVGDVIDIPAPTVNPVDDNDTEVTGTDGTPGNTIVVTFPDGSTSEGNIDEDGNWTVDIPEGVDLDKGDVITVVEKDKDGKVSTPTKVVVGENCDNPSNGDNSGDGAGNDSSDGDNSGDGADKGSSNADNSKDEEGNNSSDSNNSVEGNKGLTDNNATTDSNNTASVNNTDQTDSNNDVSELNEDNNTSNNTHKQNNSEAKALPETGETDGKQATIFGALFAGLGSLLLFRRRNKNEEK</sequence>
<keyword evidence="5" id="KW-0572">Peptidoglycan-anchor</keyword>
<dbReference type="Pfam" id="PF04650">
    <property type="entry name" value="YSIRK_signal"/>
    <property type="match status" value="1"/>
</dbReference>
<feature type="region of interest" description="Disordered" evidence="6">
    <location>
        <begin position="1948"/>
        <end position="2082"/>
    </location>
</feature>
<keyword evidence="7" id="KW-0472">Membrane</keyword>
<feature type="compositionally biased region" description="Acidic residues" evidence="6">
    <location>
        <begin position="289"/>
        <end position="298"/>
    </location>
</feature>
<dbReference type="NCBIfam" id="NF038186">
    <property type="entry name" value="YPDG_rpt"/>
    <property type="match status" value="1"/>
</dbReference>
<feature type="region of interest" description="Disordered" evidence="6">
    <location>
        <begin position="1643"/>
        <end position="1671"/>
    </location>
</feature>
<feature type="compositionally biased region" description="Basic and acidic residues" evidence="6">
    <location>
        <begin position="128"/>
        <end position="142"/>
    </location>
</feature>
<proteinExistence type="predicted"/>
<feature type="compositionally biased region" description="Low complexity" evidence="6">
    <location>
        <begin position="2009"/>
        <end position="2043"/>
    </location>
</feature>
<dbReference type="InterPro" id="IPR012706">
    <property type="entry name" value="Rib_alpha_Esp_rpt"/>
</dbReference>
<feature type="compositionally biased region" description="Basic and acidic residues" evidence="6">
    <location>
        <begin position="576"/>
        <end position="585"/>
    </location>
</feature>
<feature type="region of interest" description="Disordered" evidence="6">
    <location>
        <begin position="1438"/>
        <end position="1457"/>
    </location>
</feature>
<dbReference type="NCBIfam" id="TIGR01167">
    <property type="entry name" value="LPXTG_anchor"/>
    <property type="match status" value="1"/>
</dbReference>
<evidence type="ECO:0000256" key="6">
    <source>
        <dbReference type="SAM" id="MobiDB-lite"/>
    </source>
</evidence>
<dbReference type="GO" id="GO:0016020">
    <property type="term" value="C:membrane"/>
    <property type="evidence" value="ECO:0007669"/>
    <property type="project" value="InterPro"/>
</dbReference>
<feature type="region of interest" description="Disordered" evidence="6">
    <location>
        <begin position="1469"/>
        <end position="1499"/>
    </location>
</feature>
<feature type="region of interest" description="Disordered" evidence="6">
    <location>
        <begin position="1696"/>
        <end position="1758"/>
    </location>
</feature>
<dbReference type="GO" id="GO:0005509">
    <property type="term" value="F:calcium ion binding"/>
    <property type="evidence" value="ECO:0007669"/>
    <property type="project" value="InterPro"/>
</dbReference>
<dbReference type="InterPro" id="IPR044055">
    <property type="entry name" value="RibLong"/>
</dbReference>
<dbReference type="NCBIfam" id="TIGR01168">
    <property type="entry name" value="YSIRK_signal"/>
    <property type="match status" value="1"/>
</dbReference>
<feature type="compositionally biased region" description="Basic and acidic residues" evidence="6">
    <location>
        <begin position="150"/>
        <end position="164"/>
    </location>
</feature>
<evidence type="ECO:0000256" key="3">
    <source>
        <dbReference type="ARBA" id="ARBA00022525"/>
    </source>
</evidence>
<evidence type="ECO:0000256" key="7">
    <source>
        <dbReference type="SAM" id="Phobius"/>
    </source>
</evidence>
<dbReference type="Pfam" id="PF08428">
    <property type="entry name" value="Rib"/>
    <property type="match status" value="9"/>
</dbReference>
<feature type="compositionally biased region" description="Basic and acidic residues" evidence="6">
    <location>
        <begin position="238"/>
        <end position="252"/>
    </location>
</feature>
<feature type="transmembrane region" description="Helical" evidence="7">
    <location>
        <begin position="2086"/>
        <end position="2102"/>
    </location>
</feature>